<dbReference type="GO" id="GO:0006465">
    <property type="term" value="P:signal peptide processing"/>
    <property type="evidence" value="ECO:0007669"/>
    <property type="project" value="InterPro"/>
</dbReference>
<keyword evidence="5" id="KW-1133">Transmembrane helix</keyword>
<name>A0A8H6SNA2_9AGAR</name>
<dbReference type="AlphaFoldDB" id="A0A8H6SNA2"/>
<keyword evidence="6" id="KW-0472">Membrane</keyword>
<dbReference type="RefSeq" id="XP_037219377.1">
    <property type="nucleotide sequence ID" value="XM_037363733.1"/>
</dbReference>
<dbReference type="PANTHER" id="PTHR46041:SF2">
    <property type="entry name" value="MITOCHONDRIAL INNER MEMBRANE PROTEASE SUBUNIT 2"/>
    <property type="match status" value="1"/>
</dbReference>
<keyword evidence="9" id="KW-1185">Reference proteome</keyword>
<keyword evidence="4" id="KW-0378">Hydrolase</keyword>
<keyword evidence="2" id="KW-0645">Protease</keyword>
<organism evidence="8 9">
    <name type="scientific">Mycena indigotica</name>
    <dbReference type="NCBI Taxonomy" id="2126181"/>
    <lineage>
        <taxon>Eukaryota</taxon>
        <taxon>Fungi</taxon>
        <taxon>Dikarya</taxon>
        <taxon>Basidiomycota</taxon>
        <taxon>Agaricomycotina</taxon>
        <taxon>Agaricomycetes</taxon>
        <taxon>Agaricomycetidae</taxon>
        <taxon>Agaricales</taxon>
        <taxon>Marasmiineae</taxon>
        <taxon>Mycenaceae</taxon>
        <taxon>Mycena</taxon>
    </lineage>
</organism>
<dbReference type="SUPFAM" id="SSF51306">
    <property type="entry name" value="LexA/Signal peptidase"/>
    <property type="match status" value="1"/>
</dbReference>
<dbReference type="GO" id="GO:0004252">
    <property type="term" value="F:serine-type endopeptidase activity"/>
    <property type="evidence" value="ECO:0007669"/>
    <property type="project" value="InterPro"/>
</dbReference>
<reference evidence="8" key="1">
    <citation type="submission" date="2020-05" db="EMBL/GenBank/DDBJ databases">
        <title>Mycena genomes resolve the evolution of fungal bioluminescence.</title>
        <authorList>
            <person name="Tsai I.J."/>
        </authorList>
    </citation>
    <scope>NUCLEOTIDE SEQUENCE</scope>
    <source>
        <strain evidence="8">171206Taipei</strain>
    </source>
</reference>
<evidence type="ECO:0000259" key="7">
    <source>
        <dbReference type="Pfam" id="PF10502"/>
    </source>
</evidence>
<evidence type="ECO:0000256" key="3">
    <source>
        <dbReference type="ARBA" id="ARBA00022692"/>
    </source>
</evidence>
<evidence type="ECO:0000313" key="8">
    <source>
        <dbReference type="EMBL" id="KAF7301377.1"/>
    </source>
</evidence>
<protein>
    <recommendedName>
        <fullName evidence="7">Peptidase S26 domain-containing protein</fullName>
    </recommendedName>
</protein>
<dbReference type="InterPro" id="IPR019533">
    <property type="entry name" value="Peptidase_S26"/>
</dbReference>
<evidence type="ECO:0000256" key="4">
    <source>
        <dbReference type="ARBA" id="ARBA00022801"/>
    </source>
</evidence>
<evidence type="ECO:0000256" key="6">
    <source>
        <dbReference type="ARBA" id="ARBA00023136"/>
    </source>
</evidence>
<dbReference type="GO" id="GO:0006627">
    <property type="term" value="P:protein processing involved in protein targeting to mitochondrion"/>
    <property type="evidence" value="ECO:0007669"/>
    <property type="project" value="InterPro"/>
</dbReference>
<proteinExistence type="predicted"/>
<evidence type="ECO:0000256" key="1">
    <source>
        <dbReference type="ARBA" id="ARBA00004167"/>
    </source>
</evidence>
<gene>
    <name evidence="8" type="ORF">MIND_00702900</name>
</gene>
<comment type="caution">
    <text evidence="8">The sequence shown here is derived from an EMBL/GenBank/DDBJ whole genome shotgun (WGS) entry which is preliminary data.</text>
</comment>
<dbReference type="OrthoDB" id="428658at2759"/>
<accession>A0A8H6SNA2</accession>
<dbReference type="EMBL" id="JACAZF010000006">
    <property type="protein sequence ID" value="KAF7301377.1"/>
    <property type="molecule type" value="Genomic_DNA"/>
</dbReference>
<evidence type="ECO:0000256" key="2">
    <source>
        <dbReference type="ARBA" id="ARBA00022670"/>
    </source>
</evidence>
<sequence length="266" mass="29915">MNVAPILSDTVHSLKPSLESIQRALLRLRPPPGSDRMFLHAAQVSFYRYKPAGSHRRFRLRIGAPLPDDFHQLCKEARIPLSDEDVKGGLAVLTDGEYQQVPNGRIGSVDGQWMQRFMDSKDGWPIQATEDVSLPRSEKPTLNPDSSLLWKDLGVFDRVFLLSNPIRRGDIVSLTSPYNPRVELIKRVIAVEGDTVRTSLGEQVVIPKGRIWVEGDGFHSQDSNAFGANGPGRRSPDVFTVAHLEIWVPERFYTEHIGRSSITRRI</sequence>
<dbReference type="InterPro" id="IPR036286">
    <property type="entry name" value="LexA/Signal_pep-like_sf"/>
</dbReference>
<keyword evidence="3" id="KW-0812">Transmembrane</keyword>
<dbReference type="CDD" id="cd06530">
    <property type="entry name" value="S26_SPase_I"/>
    <property type="match status" value="1"/>
</dbReference>
<dbReference type="Gene3D" id="2.10.109.10">
    <property type="entry name" value="Umud Fragment, subunit A"/>
    <property type="match status" value="1"/>
</dbReference>
<dbReference type="GO" id="GO:0042720">
    <property type="term" value="C:mitochondrial inner membrane peptidase complex"/>
    <property type="evidence" value="ECO:0007669"/>
    <property type="project" value="InterPro"/>
</dbReference>
<evidence type="ECO:0000313" key="9">
    <source>
        <dbReference type="Proteomes" id="UP000636479"/>
    </source>
</evidence>
<feature type="domain" description="Peptidase S26" evidence="7">
    <location>
        <begin position="137"/>
        <end position="204"/>
    </location>
</feature>
<dbReference type="PANTHER" id="PTHR46041">
    <property type="entry name" value="MITOCHONDRIAL INNER MEMBRANE PROTEASE SUBUNIT 2"/>
    <property type="match status" value="1"/>
</dbReference>
<dbReference type="Pfam" id="PF10502">
    <property type="entry name" value="Peptidase_S26"/>
    <property type="match status" value="1"/>
</dbReference>
<dbReference type="InterPro" id="IPR037730">
    <property type="entry name" value="IMP2"/>
</dbReference>
<dbReference type="GeneID" id="59346249"/>
<dbReference type="Proteomes" id="UP000636479">
    <property type="component" value="Unassembled WGS sequence"/>
</dbReference>
<evidence type="ECO:0000256" key="5">
    <source>
        <dbReference type="ARBA" id="ARBA00022989"/>
    </source>
</evidence>
<comment type="subcellular location">
    <subcellularLocation>
        <location evidence="1">Membrane</location>
        <topology evidence="1">Single-pass membrane protein</topology>
    </subcellularLocation>
</comment>